<dbReference type="CDD" id="cd16010">
    <property type="entry name" value="iPGM"/>
    <property type="match status" value="1"/>
</dbReference>
<dbReference type="GO" id="GO:0004619">
    <property type="term" value="F:phosphoglycerate mutase activity"/>
    <property type="evidence" value="ECO:0007669"/>
    <property type="project" value="UniProtKB-UniRule"/>
</dbReference>
<dbReference type="SUPFAM" id="SSF64158">
    <property type="entry name" value="2,3-Bisphosphoglycerate-independent phosphoglycerate mutase, substrate-binding domain"/>
    <property type="match status" value="1"/>
</dbReference>
<feature type="binding site" evidence="10 13">
    <location>
        <position position="408"/>
    </location>
    <ligand>
        <name>Mn(2+)</name>
        <dbReference type="ChEBI" id="CHEBI:29035"/>
        <label>1</label>
    </ligand>
</feature>
<keyword evidence="5 10" id="KW-0479">Metal-binding</keyword>
<keyword evidence="8 10" id="KW-0413">Isomerase</keyword>
<dbReference type="Pfam" id="PF06415">
    <property type="entry name" value="iPGM_N"/>
    <property type="match status" value="1"/>
</dbReference>
<dbReference type="PIRSF" id="PIRSF001492">
    <property type="entry name" value="IPGAM"/>
    <property type="match status" value="1"/>
</dbReference>
<dbReference type="FunFam" id="3.40.1450.10:FF:000001">
    <property type="entry name" value="2,3-bisphosphoglycerate-independent phosphoglycerate mutase"/>
    <property type="match status" value="1"/>
</dbReference>
<name>A0A430KNX7_9GAMM</name>
<dbReference type="UniPathway" id="UPA00109">
    <property type="reaction ID" value="UER00186"/>
</dbReference>
<feature type="binding site" evidence="10 12">
    <location>
        <position position="192"/>
    </location>
    <ligand>
        <name>substrate</name>
    </ligand>
</feature>
<evidence type="ECO:0000256" key="10">
    <source>
        <dbReference type="HAMAP-Rule" id="MF_01038"/>
    </source>
</evidence>
<reference evidence="16 17" key="1">
    <citation type="submission" date="2018-11" db="EMBL/GenBank/DDBJ databases">
        <title>The draft genome sequence of Amphritea opalescens ANRC-JH13T.</title>
        <authorList>
            <person name="Fang Z."/>
            <person name="Zhang Y."/>
            <person name="Han X."/>
        </authorList>
    </citation>
    <scope>NUCLEOTIDE SEQUENCE [LARGE SCALE GENOMIC DNA]</scope>
    <source>
        <strain evidence="16 17">ANRC-JH13</strain>
    </source>
</reference>
<protein>
    <recommendedName>
        <fullName evidence="9 10">2,3-bisphosphoglycerate-independent phosphoglycerate mutase</fullName>
        <shortName evidence="10">BPG-independent PGAM</shortName>
        <shortName evidence="10">Phosphoglyceromutase</shortName>
        <shortName evidence="10">iPGM</shortName>
        <ecNumber evidence="4 10">5.4.2.12</ecNumber>
    </recommendedName>
</protein>
<gene>
    <name evidence="10" type="primary">gpmI</name>
    <name evidence="16" type="ORF">EH243_13960</name>
</gene>
<comment type="function">
    <text evidence="10">Catalyzes the interconversion of 2-phosphoglycerate and 3-phosphoglycerate.</text>
</comment>
<evidence type="ECO:0000256" key="6">
    <source>
        <dbReference type="ARBA" id="ARBA00023152"/>
    </source>
</evidence>
<evidence type="ECO:0000256" key="9">
    <source>
        <dbReference type="ARBA" id="ARBA00071648"/>
    </source>
</evidence>
<dbReference type="EMBL" id="RQXW01000013">
    <property type="protein sequence ID" value="RTE65162.1"/>
    <property type="molecule type" value="Genomic_DNA"/>
</dbReference>
<dbReference type="InterPro" id="IPR005995">
    <property type="entry name" value="Pgm_bpd_ind"/>
</dbReference>
<evidence type="ECO:0000256" key="3">
    <source>
        <dbReference type="ARBA" id="ARBA00008819"/>
    </source>
</evidence>
<dbReference type="Gene3D" id="3.40.1450.10">
    <property type="entry name" value="BPG-independent phosphoglycerate mutase, domain B"/>
    <property type="match status" value="1"/>
</dbReference>
<evidence type="ECO:0000313" key="16">
    <source>
        <dbReference type="EMBL" id="RTE65162.1"/>
    </source>
</evidence>
<feature type="binding site" evidence="10 13">
    <location>
        <position position="445"/>
    </location>
    <ligand>
        <name>Mn(2+)</name>
        <dbReference type="ChEBI" id="CHEBI:29035"/>
        <label>2</label>
    </ligand>
</feature>
<comment type="catalytic activity">
    <reaction evidence="1 10">
        <text>(2R)-2-phosphoglycerate = (2R)-3-phosphoglycerate</text>
        <dbReference type="Rhea" id="RHEA:15901"/>
        <dbReference type="ChEBI" id="CHEBI:58272"/>
        <dbReference type="ChEBI" id="CHEBI:58289"/>
        <dbReference type="EC" id="5.4.2.12"/>
    </reaction>
</comment>
<comment type="pathway">
    <text evidence="2 10">Carbohydrate degradation; glycolysis; pyruvate from D-glyceraldehyde 3-phosphate: step 3/5.</text>
</comment>
<evidence type="ECO:0000256" key="7">
    <source>
        <dbReference type="ARBA" id="ARBA00023211"/>
    </source>
</evidence>
<dbReference type="Proteomes" id="UP000283087">
    <property type="component" value="Unassembled WGS sequence"/>
</dbReference>
<dbReference type="GO" id="GO:0006007">
    <property type="term" value="P:glucose catabolic process"/>
    <property type="evidence" value="ECO:0007669"/>
    <property type="project" value="InterPro"/>
</dbReference>
<feature type="binding site" evidence="10 12">
    <location>
        <position position="124"/>
    </location>
    <ligand>
        <name>substrate</name>
    </ligand>
</feature>
<dbReference type="SUPFAM" id="SSF53649">
    <property type="entry name" value="Alkaline phosphatase-like"/>
    <property type="match status" value="1"/>
</dbReference>
<evidence type="ECO:0000256" key="13">
    <source>
        <dbReference type="PIRSR" id="PIRSR001492-3"/>
    </source>
</evidence>
<dbReference type="Gene3D" id="3.40.720.10">
    <property type="entry name" value="Alkaline Phosphatase, subunit A"/>
    <property type="match status" value="1"/>
</dbReference>
<evidence type="ECO:0000256" key="8">
    <source>
        <dbReference type="ARBA" id="ARBA00023235"/>
    </source>
</evidence>
<dbReference type="PANTHER" id="PTHR31637">
    <property type="entry name" value="2,3-BISPHOSPHOGLYCERATE-INDEPENDENT PHOSPHOGLYCERATE MUTASE"/>
    <property type="match status" value="1"/>
</dbReference>
<keyword evidence="7 10" id="KW-0464">Manganese</keyword>
<dbReference type="HAMAP" id="MF_01038">
    <property type="entry name" value="GpmI"/>
    <property type="match status" value="1"/>
</dbReference>
<keyword evidence="17" id="KW-1185">Reference proteome</keyword>
<evidence type="ECO:0000259" key="14">
    <source>
        <dbReference type="Pfam" id="PF01676"/>
    </source>
</evidence>
<dbReference type="InterPro" id="IPR006124">
    <property type="entry name" value="Metalloenzyme"/>
</dbReference>
<feature type="binding site" evidence="10 12">
    <location>
        <begin position="263"/>
        <end position="266"/>
    </location>
    <ligand>
        <name>substrate</name>
    </ligand>
</feature>
<feature type="binding site" evidence="10 13">
    <location>
        <position position="14"/>
    </location>
    <ligand>
        <name>Mn(2+)</name>
        <dbReference type="ChEBI" id="CHEBI:29035"/>
        <label>2</label>
    </ligand>
</feature>
<keyword evidence="6 10" id="KW-0324">Glycolysis</keyword>
<feature type="binding site" evidence="10 13">
    <location>
        <position position="404"/>
    </location>
    <ligand>
        <name>Mn(2+)</name>
        <dbReference type="ChEBI" id="CHEBI:29035"/>
        <label>1</label>
    </ligand>
</feature>
<dbReference type="GO" id="GO:0005829">
    <property type="term" value="C:cytosol"/>
    <property type="evidence" value="ECO:0007669"/>
    <property type="project" value="TreeGrafter"/>
</dbReference>
<feature type="binding site" evidence="10 12">
    <location>
        <position position="337"/>
    </location>
    <ligand>
        <name>substrate</name>
    </ligand>
</feature>
<dbReference type="PANTHER" id="PTHR31637:SF0">
    <property type="entry name" value="2,3-BISPHOSPHOGLYCERATE-INDEPENDENT PHOSPHOGLYCERATE MUTASE"/>
    <property type="match status" value="1"/>
</dbReference>
<comment type="caution">
    <text evidence="16">The sequence shown here is derived from an EMBL/GenBank/DDBJ whole genome shotgun (WGS) entry which is preliminary data.</text>
</comment>
<feature type="active site" description="Phosphoserine intermediate" evidence="10 11">
    <location>
        <position position="63"/>
    </location>
</feature>
<dbReference type="AlphaFoldDB" id="A0A430KNX7"/>
<feature type="domain" description="BPG-independent PGAM N-terminal" evidence="15">
    <location>
        <begin position="83"/>
        <end position="300"/>
    </location>
</feature>
<evidence type="ECO:0000259" key="15">
    <source>
        <dbReference type="Pfam" id="PF06415"/>
    </source>
</evidence>
<comment type="subunit">
    <text evidence="10">Monomer.</text>
</comment>
<feature type="binding site" evidence="10 12">
    <location>
        <position position="186"/>
    </location>
    <ligand>
        <name>substrate</name>
    </ligand>
</feature>
<dbReference type="InterPro" id="IPR036646">
    <property type="entry name" value="PGAM_B_sf"/>
</dbReference>
<feature type="binding site" evidence="10 13">
    <location>
        <position position="63"/>
    </location>
    <ligand>
        <name>Mn(2+)</name>
        <dbReference type="ChEBI" id="CHEBI:29035"/>
        <label>2</label>
    </ligand>
</feature>
<proteinExistence type="inferred from homology"/>
<dbReference type="InterPro" id="IPR017850">
    <property type="entry name" value="Alkaline_phosphatase_core_sf"/>
</dbReference>
<evidence type="ECO:0000313" key="17">
    <source>
        <dbReference type="Proteomes" id="UP000283087"/>
    </source>
</evidence>
<dbReference type="GO" id="GO:0006096">
    <property type="term" value="P:glycolytic process"/>
    <property type="evidence" value="ECO:0007669"/>
    <property type="project" value="UniProtKB-UniRule"/>
</dbReference>
<sequence>MTDQRSPKALIILDGFGVEATDSSAITAASTPTWDRLMAESPHSRIATSGLAVGLPEGQMGNSEVGHMNIGAGRVVYQNFTRINKAIEEGTFYNNQVLTGAIDKAVAANGAVHITGLLSPGGVHSHEQHIFALLEMAVKRGAKKVFLHGILDGRDMPPRSAEDSIKAAEAKFAELGTGAIATIVGRYFAMDRDNRWDRVQLAYDAMTTGQAPCYETSALEALHHAYERDENDEFVQATTIIGEDGQPKGLIRDHDAVICANFRPDRSREITRAFVDAAFDGFVRSATPALSDYVMMTEYAADIPASCAYPPVKLLNSIGDFLSKQHKTQLRIAETEKYAHVTFFFNGGEEQPYVGEERILVPSPDVATYDLKPEMSAPEVTDKLVEAIASGKFDLIVCNFANPDMVGHTGNFAAAVKAVEVVDQCISRVLEAMQKVAGETLITADHGNVELMVNPKTGQAHTAHTLWPVALVYDGPRKSQLQLQDGALCDLAPTILALMGLKQPPEMTGHSLAEIS</sequence>
<evidence type="ECO:0000256" key="12">
    <source>
        <dbReference type="PIRSR" id="PIRSR001492-2"/>
    </source>
</evidence>
<dbReference type="NCBIfam" id="TIGR01307">
    <property type="entry name" value="pgm_bpd_ind"/>
    <property type="match status" value="1"/>
</dbReference>
<dbReference type="EC" id="5.4.2.12" evidence="4 10"/>
<dbReference type="RefSeq" id="WP_126159292.1">
    <property type="nucleotide sequence ID" value="NZ_RQXW01000013.1"/>
</dbReference>
<feature type="binding site" evidence="10 13">
    <location>
        <position position="464"/>
    </location>
    <ligand>
        <name>Mn(2+)</name>
        <dbReference type="ChEBI" id="CHEBI:29035"/>
        <label>1</label>
    </ligand>
</feature>
<dbReference type="GO" id="GO:0030145">
    <property type="term" value="F:manganese ion binding"/>
    <property type="evidence" value="ECO:0007669"/>
    <property type="project" value="UniProtKB-UniRule"/>
</dbReference>
<evidence type="ECO:0000256" key="1">
    <source>
        <dbReference type="ARBA" id="ARBA00000370"/>
    </source>
</evidence>
<accession>A0A430KNX7</accession>
<organism evidence="16 17">
    <name type="scientific">Amphritea opalescens</name>
    <dbReference type="NCBI Taxonomy" id="2490544"/>
    <lineage>
        <taxon>Bacteria</taxon>
        <taxon>Pseudomonadati</taxon>
        <taxon>Pseudomonadota</taxon>
        <taxon>Gammaproteobacteria</taxon>
        <taxon>Oceanospirillales</taxon>
        <taxon>Oceanospirillaceae</taxon>
        <taxon>Amphritea</taxon>
    </lineage>
</organism>
<feature type="binding site" evidence="10 13">
    <location>
        <position position="446"/>
    </location>
    <ligand>
        <name>Mn(2+)</name>
        <dbReference type="ChEBI" id="CHEBI:29035"/>
        <label>2</label>
    </ligand>
</feature>
<evidence type="ECO:0000256" key="2">
    <source>
        <dbReference type="ARBA" id="ARBA00004798"/>
    </source>
</evidence>
<evidence type="ECO:0000256" key="5">
    <source>
        <dbReference type="ARBA" id="ARBA00022723"/>
    </source>
</evidence>
<dbReference type="InterPro" id="IPR011258">
    <property type="entry name" value="BPG-indep_PGM_N"/>
</dbReference>
<comment type="similarity">
    <text evidence="3 10">Belongs to the BPG-independent phosphoglycerate mutase family.</text>
</comment>
<feature type="domain" description="Metalloenzyme" evidence="14">
    <location>
        <begin position="9"/>
        <end position="502"/>
    </location>
</feature>
<evidence type="ECO:0000256" key="11">
    <source>
        <dbReference type="PIRSR" id="PIRSR001492-1"/>
    </source>
</evidence>
<feature type="binding site" evidence="10 12">
    <location>
        <begin position="154"/>
        <end position="155"/>
    </location>
    <ligand>
        <name>substrate</name>
    </ligand>
</feature>
<evidence type="ECO:0000256" key="4">
    <source>
        <dbReference type="ARBA" id="ARBA00012026"/>
    </source>
</evidence>
<dbReference type="OrthoDB" id="9800863at2"/>
<dbReference type="Pfam" id="PF01676">
    <property type="entry name" value="Metalloenzyme"/>
    <property type="match status" value="1"/>
</dbReference>
<comment type="cofactor">
    <cofactor evidence="10">
        <name>Mn(2+)</name>
        <dbReference type="ChEBI" id="CHEBI:29035"/>
    </cofactor>
    <text evidence="10">Binds 2 manganese ions per subunit.</text>
</comment>